<sequence length="354" mass="39237">MASILSPLYHVYDLIQSCLGINSTFVSEQHVPGTDLTGKWIIISGSNNGVGYEAAKSFATWGANLILACREPPAWEQHPTAAVKECKDLAKAHGHSSTIEWWEINMADLNSIEIFCRRWLKADRPLDILCNNAGLAAAANNTSTMTTDGFQLVHQVNFLSHVLLTLRLLPSLARSAAPRIICTTSSLHHFGYFDLDHFNGGPKMSGNAYANNKLYFQMWVAELQSRLLKHPEYLHITINGVHPGFVASNIWNTLERRDGAGLALNFLLRYVAITPQQGSLAITNAATNPVFGPDPKKQGVGVENARGGGLYMNRIWEAPSQWHCADLDTRSRLWVKLDEELHLEEKGLLDVLGR</sequence>
<evidence type="ECO:0000313" key="5">
    <source>
        <dbReference type="Proteomes" id="UP001150904"/>
    </source>
</evidence>
<dbReference type="Proteomes" id="UP001150904">
    <property type="component" value="Unassembled WGS sequence"/>
</dbReference>
<dbReference type="GO" id="GO:0016491">
    <property type="term" value="F:oxidoreductase activity"/>
    <property type="evidence" value="ECO:0007669"/>
    <property type="project" value="UniProtKB-KW"/>
</dbReference>
<dbReference type="Gene3D" id="3.40.50.720">
    <property type="entry name" value="NAD(P)-binding Rossmann-like Domain"/>
    <property type="match status" value="1"/>
</dbReference>
<dbReference type="RefSeq" id="XP_058305711.1">
    <property type="nucleotide sequence ID" value="XM_058455723.1"/>
</dbReference>
<dbReference type="SUPFAM" id="SSF51735">
    <property type="entry name" value="NAD(P)-binding Rossmann-fold domains"/>
    <property type="match status" value="1"/>
</dbReference>
<comment type="similarity">
    <text evidence="1">Belongs to the short-chain dehydrogenases/reductases (SDR) family.</text>
</comment>
<protein>
    <recommendedName>
        <fullName evidence="6">NAD(P)-binding protein</fullName>
    </recommendedName>
</protein>
<keyword evidence="3" id="KW-0560">Oxidoreductase</keyword>
<accession>A0A9W9JDU8</accession>
<evidence type="ECO:0008006" key="6">
    <source>
        <dbReference type="Google" id="ProtNLM"/>
    </source>
</evidence>
<dbReference type="PANTHER" id="PTHR24320:SF152">
    <property type="entry name" value="SHORT-CHAIN DEHYDROGENASE_REDUCTASE FAMILY PROTEIN"/>
    <property type="match status" value="1"/>
</dbReference>
<gene>
    <name evidence="4" type="ORF">N7498_008661</name>
</gene>
<dbReference type="AlphaFoldDB" id="A0A9W9JDU8"/>
<organism evidence="4 5">
    <name type="scientific">Penicillium cinerascens</name>
    <dbReference type="NCBI Taxonomy" id="70096"/>
    <lineage>
        <taxon>Eukaryota</taxon>
        <taxon>Fungi</taxon>
        <taxon>Dikarya</taxon>
        <taxon>Ascomycota</taxon>
        <taxon>Pezizomycotina</taxon>
        <taxon>Eurotiomycetes</taxon>
        <taxon>Eurotiomycetidae</taxon>
        <taxon>Eurotiales</taxon>
        <taxon>Aspergillaceae</taxon>
        <taxon>Penicillium</taxon>
    </lineage>
</organism>
<dbReference type="InterPro" id="IPR002347">
    <property type="entry name" value="SDR_fam"/>
</dbReference>
<reference evidence="4" key="2">
    <citation type="journal article" date="2023" name="IMA Fungus">
        <title>Comparative genomic study of the Penicillium genus elucidates a diverse pangenome and 15 lateral gene transfer events.</title>
        <authorList>
            <person name="Petersen C."/>
            <person name="Sorensen T."/>
            <person name="Nielsen M.R."/>
            <person name="Sondergaard T.E."/>
            <person name="Sorensen J.L."/>
            <person name="Fitzpatrick D.A."/>
            <person name="Frisvad J.C."/>
            <person name="Nielsen K.L."/>
        </authorList>
    </citation>
    <scope>NUCLEOTIDE SEQUENCE</scope>
    <source>
        <strain evidence="4">IBT 15544</strain>
    </source>
</reference>
<proteinExistence type="inferred from homology"/>
<dbReference type="OrthoDB" id="542013at2759"/>
<comment type="caution">
    <text evidence="4">The sequence shown here is derived from an EMBL/GenBank/DDBJ whole genome shotgun (WGS) entry which is preliminary data.</text>
</comment>
<keyword evidence="2" id="KW-0521">NADP</keyword>
<evidence type="ECO:0000256" key="1">
    <source>
        <dbReference type="ARBA" id="ARBA00006484"/>
    </source>
</evidence>
<dbReference type="InterPro" id="IPR036291">
    <property type="entry name" value="NAD(P)-bd_dom_sf"/>
</dbReference>
<reference evidence="4" key="1">
    <citation type="submission" date="2022-12" db="EMBL/GenBank/DDBJ databases">
        <authorList>
            <person name="Petersen C."/>
        </authorList>
    </citation>
    <scope>NUCLEOTIDE SEQUENCE</scope>
    <source>
        <strain evidence="4">IBT 15544</strain>
    </source>
</reference>
<evidence type="ECO:0000256" key="2">
    <source>
        <dbReference type="ARBA" id="ARBA00022857"/>
    </source>
</evidence>
<evidence type="ECO:0000313" key="4">
    <source>
        <dbReference type="EMBL" id="KAJ5195223.1"/>
    </source>
</evidence>
<dbReference type="PANTHER" id="PTHR24320">
    <property type="entry name" value="RETINOL DEHYDROGENASE"/>
    <property type="match status" value="1"/>
</dbReference>
<evidence type="ECO:0000256" key="3">
    <source>
        <dbReference type="ARBA" id="ARBA00023002"/>
    </source>
</evidence>
<name>A0A9W9JDU8_9EURO</name>
<dbReference type="PRINTS" id="PR00081">
    <property type="entry name" value="GDHRDH"/>
</dbReference>
<dbReference type="EMBL" id="JAPQKR010000015">
    <property type="protein sequence ID" value="KAJ5195223.1"/>
    <property type="molecule type" value="Genomic_DNA"/>
</dbReference>
<keyword evidence="5" id="KW-1185">Reference proteome</keyword>
<dbReference type="Pfam" id="PF00106">
    <property type="entry name" value="adh_short"/>
    <property type="match status" value="1"/>
</dbReference>
<dbReference type="GeneID" id="83183024"/>